<evidence type="ECO:0000313" key="9">
    <source>
        <dbReference type="Proteomes" id="UP001078573"/>
    </source>
</evidence>
<reference evidence="8" key="1">
    <citation type="submission" date="2022-02" db="EMBL/GenBank/DDBJ databases">
        <title>Crop Bioprotection Bacillus Genome Sequencing.</title>
        <authorList>
            <person name="Dunlap C."/>
        </authorList>
    </citation>
    <scope>NUCLEOTIDE SEQUENCE</scope>
    <source>
        <strain evidence="8">WR1O2A-53</strain>
    </source>
</reference>
<dbReference type="GO" id="GO:0005886">
    <property type="term" value="C:plasma membrane"/>
    <property type="evidence" value="ECO:0007669"/>
    <property type="project" value="UniProtKB-SubCell"/>
</dbReference>
<dbReference type="AlphaFoldDB" id="A0A9Q4E0M1"/>
<dbReference type="InterPro" id="IPR020846">
    <property type="entry name" value="MFS_dom"/>
</dbReference>
<evidence type="ECO:0000313" key="8">
    <source>
        <dbReference type="EMBL" id="MCY8455352.1"/>
    </source>
</evidence>
<feature type="transmembrane region" description="Helical" evidence="6">
    <location>
        <begin position="137"/>
        <end position="160"/>
    </location>
</feature>
<feature type="transmembrane region" description="Helical" evidence="6">
    <location>
        <begin position="301"/>
        <end position="323"/>
    </location>
</feature>
<dbReference type="InterPro" id="IPR052524">
    <property type="entry name" value="MFS_Cyanate_Porter"/>
</dbReference>
<dbReference type="NCBIfam" id="TIGR00896">
    <property type="entry name" value="CynX"/>
    <property type="match status" value="1"/>
</dbReference>
<evidence type="ECO:0000256" key="1">
    <source>
        <dbReference type="ARBA" id="ARBA00004651"/>
    </source>
</evidence>
<dbReference type="EMBL" id="JALAPQ010000001">
    <property type="protein sequence ID" value="MCY8455352.1"/>
    <property type="molecule type" value="Genomic_DNA"/>
</dbReference>
<dbReference type="Pfam" id="PF07690">
    <property type="entry name" value="MFS_1"/>
    <property type="match status" value="1"/>
</dbReference>
<dbReference type="Proteomes" id="UP001078573">
    <property type="component" value="Unassembled WGS sequence"/>
</dbReference>
<feature type="transmembrane region" description="Helical" evidence="6">
    <location>
        <begin position="365"/>
        <end position="387"/>
    </location>
</feature>
<feature type="transmembrane region" description="Helical" evidence="6">
    <location>
        <begin position="49"/>
        <end position="68"/>
    </location>
</feature>
<dbReference type="PANTHER" id="PTHR23523">
    <property type="match status" value="1"/>
</dbReference>
<dbReference type="InterPro" id="IPR004747">
    <property type="entry name" value="CynX-like"/>
</dbReference>
<feature type="domain" description="Major facilitator superfamily (MFS) profile" evidence="7">
    <location>
        <begin position="12"/>
        <end position="392"/>
    </location>
</feature>
<feature type="transmembrane region" description="Helical" evidence="6">
    <location>
        <begin position="103"/>
        <end position="125"/>
    </location>
</feature>
<protein>
    <submittedName>
        <fullName evidence="8">MFS transporter</fullName>
    </submittedName>
</protein>
<dbReference type="GO" id="GO:0022857">
    <property type="term" value="F:transmembrane transporter activity"/>
    <property type="evidence" value="ECO:0007669"/>
    <property type="project" value="InterPro"/>
</dbReference>
<feature type="transmembrane region" description="Helical" evidence="6">
    <location>
        <begin position="12"/>
        <end position="29"/>
    </location>
</feature>
<evidence type="ECO:0000256" key="3">
    <source>
        <dbReference type="ARBA" id="ARBA00022692"/>
    </source>
</evidence>
<keyword evidence="2" id="KW-0813">Transport</keyword>
<keyword evidence="3 6" id="KW-0812">Transmembrane</keyword>
<evidence type="ECO:0000256" key="6">
    <source>
        <dbReference type="SAM" id="Phobius"/>
    </source>
</evidence>
<organism evidence="8 9">
    <name type="scientific">Bacillus spizizenii</name>
    <name type="common">Bacillus subtilis subsp. spizizenii</name>
    <dbReference type="NCBI Taxonomy" id="96241"/>
    <lineage>
        <taxon>Bacteria</taxon>
        <taxon>Bacillati</taxon>
        <taxon>Bacillota</taxon>
        <taxon>Bacilli</taxon>
        <taxon>Bacillales</taxon>
        <taxon>Bacillaceae</taxon>
        <taxon>Bacillus</taxon>
    </lineage>
</organism>
<evidence type="ECO:0000256" key="5">
    <source>
        <dbReference type="ARBA" id="ARBA00023136"/>
    </source>
</evidence>
<feature type="transmembrane region" description="Helical" evidence="6">
    <location>
        <begin position="343"/>
        <end position="359"/>
    </location>
</feature>
<dbReference type="SUPFAM" id="SSF103473">
    <property type="entry name" value="MFS general substrate transporter"/>
    <property type="match status" value="1"/>
</dbReference>
<dbReference type="PANTHER" id="PTHR23523:SF2">
    <property type="entry name" value="2-NITROIMIDAZOLE TRANSPORTER"/>
    <property type="match status" value="1"/>
</dbReference>
<keyword evidence="4 6" id="KW-1133">Transmembrane helix</keyword>
<dbReference type="Gene3D" id="1.20.1250.20">
    <property type="entry name" value="MFS general substrate transporter like domains"/>
    <property type="match status" value="2"/>
</dbReference>
<feature type="transmembrane region" description="Helical" evidence="6">
    <location>
        <begin position="206"/>
        <end position="226"/>
    </location>
</feature>
<proteinExistence type="predicted"/>
<feature type="transmembrane region" description="Helical" evidence="6">
    <location>
        <begin position="80"/>
        <end position="97"/>
    </location>
</feature>
<comment type="subcellular location">
    <subcellularLocation>
        <location evidence="1">Cell membrane</location>
        <topology evidence="1">Multi-pass membrane protein</topology>
    </subcellularLocation>
</comment>
<gene>
    <name evidence="8" type="ORF">MOC89_00345</name>
</gene>
<feature type="transmembrane region" description="Helical" evidence="6">
    <location>
        <begin position="246"/>
        <end position="264"/>
    </location>
</feature>
<feature type="transmembrane region" description="Helical" evidence="6">
    <location>
        <begin position="276"/>
        <end position="295"/>
    </location>
</feature>
<accession>A0A9Q4E0M1</accession>
<evidence type="ECO:0000256" key="2">
    <source>
        <dbReference type="ARBA" id="ARBA00022448"/>
    </source>
</evidence>
<comment type="caution">
    <text evidence="8">The sequence shown here is derived from an EMBL/GenBank/DDBJ whole genome shotgun (WGS) entry which is preliminary data.</text>
</comment>
<dbReference type="PROSITE" id="PS50850">
    <property type="entry name" value="MFS"/>
    <property type="match status" value="1"/>
</dbReference>
<keyword evidence="5 6" id="KW-0472">Membrane</keyword>
<sequence>MPHPQNKKIQSFWLIAGIIFIAFNLRPAITSVGPVISSIRAELHMSNGAAGFLTALPLLSFAVLSPLAPKLGQRLGNERTLWLGLLILFIGVLIRSAGYTAALFFGTALIGVGIAIGNVLLPSLIKHKYPEKSGIMISLYTTSMNIFAALASGISVPLAAQMGGGWKQAFLLWGGLALLALLIWIPQLRHRDTANKAVKLQNSSIWASKMAWFVTIFMGLQSFLFYSSIAWFPEILRSHGIDTSTAGWMVSLMQFASLPSTFLTPVLADRVKQQRVIVAALAAVYLIGLCGLLAGGSHTMLAIWMVIIGIGQGSSISLALALIGLRSENAQQAAALSGMSQSFGYLLAAVGPIFVGYLFDQTHSWTTPIVLLIAALIVMGAAGLGAGRDRYILQSAKQRNSA</sequence>
<feature type="transmembrane region" description="Helical" evidence="6">
    <location>
        <begin position="166"/>
        <end position="185"/>
    </location>
</feature>
<evidence type="ECO:0000259" key="7">
    <source>
        <dbReference type="PROSITE" id="PS50850"/>
    </source>
</evidence>
<evidence type="ECO:0000256" key="4">
    <source>
        <dbReference type="ARBA" id="ARBA00022989"/>
    </source>
</evidence>
<dbReference type="InterPro" id="IPR036259">
    <property type="entry name" value="MFS_trans_sf"/>
</dbReference>
<name>A0A9Q4E0M1_BACSC</name>
<dbReference type="InterPro" id="IPR011701">
    <property type="entry name" value="MFS"/>
</dbReference>
<dbReference type="CDD" id="cd17339">
    <property type="entry name" value="MFS_NIMT_CynX_like"/>
    <property type="match status" value="1"/>
</dbReference>